<evidence type="ECO:0000313" key="2">
    <source>
        <dbReference type="EMBL" id="KAF3609163.1"/>
    </source>
</evidence>
<feature type="compositionally biased region" description="Basic and acidic residues" evidence="1">
    <location>
        <begin position="57"/>
        <end position="72"/>
    </location>
</feature>
<dbReference type="Proteomes" id="UP000266723">
    <property type="component" value="Unassembled WGS sequence"/>
</dbReference>
<dbReference type="EMBL" id="QGKV02000297">
    <property type="protein sequence ID" value="KAF3609163.1"/>
    <property type="molecule type" value="Genomic_DNA"/>
</dbReference>
<feature type="compositionally biased region" description="Basic residues" evidence="1">
    <location>
        <begin position="1"/>
        <end position="12"/>
    </location>
</feature>
<gene>
    <name evidence="2" type="ORF">DY000_02044770</name>
</gene>
<evidence type="ECO:0000313" key="3">
    <source>
        <dbReference type="Proteomes" id="UP000266723"/>
    </source>
</evidence>
<reference evidence="2 3" key="1">
    <citation type="journal article" date="2020" name="BMC Genomics">
        <title>Intraspecific diversification of the crop wild relative Brassica cretica Lam. using demographic model selection.</title>
        <authorList>
            <person name="Kioukis A."/>
            <person name="Michalopoulou V.A."/>
            <person name="Briers L."/>
            <person name="Pirintsos S."/>
            <person name="Studholme D.J."/>
            <person name="Pavlidis P."/>
            <person name="Sarris P.F."/>
        </authorList>
    </citation>
    <scope>NUCLEOTIDE SEQUENCE [LARGE SCALE GENOMIC DNA]</scope>
    <source>
        <strain evidence="3">cv. PFS-1207/04</strain>
    </source>
</reference>
<accession>A0ABQ7EZP2</accession>
<proteinExistence type="predicted"/>
<protein>
    <submittedName>
        <fullName evidence="2">Uncharacterized protein</fullName>
    </submittedName>
</protein>
<evidence type="ECO:0000256" key="1">
    <source>
        <dbReference type="SAM" id="MobiDB-lite"/>
    </source>
</evidence>
<feature type="compositionally biased region" description="Polar residues" evidence="1">
    <location>
        <begin position="36"/>
        <end position="50"/>
    </location>
</feature>
<keyword evidence="3" id="KW-1185">Reference proteome</keyword>
<feature type="region of interest" description="Disordered" evidence="1">
    <location>
        <begin position="1"/>
        <end position="90"/>
    </location>
</feature>
<name>A0ABQ7EZP2_BRACR</name>
<sequence>MEERWRRRFPSKRHVEVSRGKLVLTDLSLNRHRPWSPTSRGAPEQTTKAENLSGKEVTGERETSAGVEKADAGEPQLHRRQRADEEMAPR</sequence>
<organism evidence="2 3">
    <name type="scientific">Brassica cretica</name>
    <name type="common">Mustard</name>
    <dbReference type="NCBI Taxonomy" id="69181"/>
    <lineage>
        <taxon>Eukaryota</taxon>
        <taxon>Viridiplantae</taxon>
        <taxon>Streptophyta</taxon>
        <taxon>Embryophyta</taxon>
        <taxon>Tracheophyta</taxon>
        <taxon>Spermatophyta</taxon>
        <taxon>Magnoliopsida</taxon>
        <taxon>eudicotyledons</taxon>
        <taxon>Gunneridae</taxon>
        <taxon>Pentapetalae</taxon>
        <taxon>rosids</taxon>
        <taxon>malvids</taxon>
        <taxon>Brassicales</taxon>
        <taxon>Brassicaceae</taxon>
        <taxon>Brassiceae</taxon>
        <taxon>Brassica</taxon>
    </lineage>
</organism>
<comment type="caution">
    <text evidence="2">The sequence shown here is derived from an EMBL/GenBank/DDBJ whole genome shotgun (WGS) entry which is preliminary data.</text>
</comment>